<dbReference type="OrthoDB" id="9814509at2"/>
<dbReference type="RefSeq" id="WP_037258448.1">
    <property type="nucleotide sequence ID" value="NZ_JALZ01000002.1"/>
</dbReference>
<dbReference type="InterPro" id="IPR008772">
    <property type="entry name" value="Phosphonate_metab_PhnH"/>
</dbReference>
<dbReference type="Proteomes" id="UP000022447">
    <property type="component" value="Unassembled WGS sequence"/>
</dbReference>
<accession>X7EJF4</accession>
<dbReference type="STRING" id="1449350.OCH239_07705"/>
<proteinExistence type="predicted"/>
<dbReference type="SUPFAM" id="SSF159709">
    <property type="entry name" value="PhnH-like"/>
    <property type="match status" value="1"/>
</dbReference>
<dbReference type="Gene3D" id="3.40.50.11310">
    <property type="entry name" value="Bacterial phosphonate metabolism protein PhnH"/>
    <property type="match status" value="1"/>
</dbReference>
<dbReference type="GO" id="GO:0019634">
    <property type="term" value="P:organic phosphonate metabolic process"/>
    <property type="evidence" value="ECO:0007669"/>
    <property type="project" value="InterPro"/>
</dbReference>
<evidence type="ECO:0000313" key="2">
    <source>
        <dbReference type="Proteomes" id="UP000022447"/>
    </source>
</evidence>
<dbReference type="InterPro" id="IPR038058">
    <property type="entry name" value="PhnH-like_sp"/>
</dbReference>
<dbReference type="GO" id="GO:0016829">
    <property type="term" value="F:lyase activity"/>
    <property type="evidence" value="ECO:0007669"/>
    <property type="project" value="UniProtKB-KW"/>
</dbReference>
<name>X7EJF4_9RHOB</name>
<dbReference type="PIRSF" id="PIRSF020680">
    <property type="entry name" value="PhnH"/>
    <property type="match status" value="1"/>
</dbReference>
<evidence type="ECO:0000313" key="1">
    <source>
        <dbReference type="EMBL" id="ETX16042.1"/>
    </source>
</evidence>
<protein>
    <submittedName>
        <fullName evidence="1">Carbon-phosphorus lyase</fullName>
    </submittedName>
</protein>
<dbReference type="NCBIfam" id="TIGR03292">
    <property type="entry name" value="PhnH_redo"/>
    <property type="match status" value="1"/>
</dbReference>
<dbReference type="PATRIC" id="fig|1449350.3.peg.582"/>
<reference evidence="1 2" key="1">
    <citation type="submission" date="2014-01" db="EMBL/GenBank/DDBJ databases">
        <title>Roseivivax halodurans JCM 10272 Genome Sequencing.</title>
        <authorList>
            <person name="Lai Q."/>
            <person name="Li G."/>
            <person name="Shao Z."/>
        </authorList>
    </citation>
    <scope>NUCLEOTIDE SEQUENCE [LARGE SCALE GENOMIC DNA]</scope>
    <source>
        <strain evidence="1 2">JCM 10272</strain>
    </source>
</reference>
<sequence>MTQLAAGFADPPIDSARAFRIIMQVMARPGTISELPGPAPEGLSPAAAALLLTLADHTTPVHLAGAADAARHWLTFHTGAPAAEPEEAAFAVGTWQDLQPLPRYAVGTPDYPDRSVTLIAEIEELSSDGPRLAGPGIETEMRLSLPDAAFVRRNMELYPQGIDLFLTCGPRLAALPRSTRLLGEVG</sequence>
<comment type="caution">
    <text evidence="1">The sequence shown here is derived from an EMBL/GenBank/DDBJ whole genome shotgun (WGS) entry which is preliminary data.</text>
</comment>
<dbReference type="AlphaFoldDB" id="X7EJF4"/>
<keyword evidence="2" id="KW-1185">Reference proteome</keyword>
<gene>
    <name evidence="1" type="ORF">OCH239_07705</name>
</gene>
<dbReference type="Pfam" id="PF05845">
    <property type="entry name" value="PhnH"/>
    <property type="match status" value="1"/>
</dbReference>
<dbReference type="eggNOG" id="COG3625">
    <property type="taxonomic scope" value="Bacteria"/>
</dbReference>
<organism evidence="1 2">
    <name type="scientific">Roseivivax halodurans JCM 10272</name>
    <dbReference type="NCBI Taxonomy" id="1449350"/>
    <lineage>
        <taxon>Bacteria</taxon>
        <taxon>Pseudomonadati</taxon>
        <taxon>Pseudomonadota</taxon>
        <taxon>Alphaproteobacteria</taxon>
        <taxon>Rhodobacterales</taxon>
        <taxon>Roseobacteraceae</taxon>
        <taxon>Roseivivax</taxon>
    </lineage>
</organism>
<dbReference type="EMBL" id="JALZ01000002">
    <property type="protein sequence ID" value="ETX16042.1"/>
    <property type="molecule type" value="Genomic_DNA"/>
</dbReference>
<keyword evidence="1" id="KW-0456">Lyase</keyword>